<dbReference type="AlphaFoldDB" id="A0A813SUU4"/>
<dbReference type="EMBL" id="CAJNOQ010000452">
    <property type="protein sequence ID" value="CAF0802752.1"/>
    <property type="molecule type" value="Genomic_DNA"/>
</dbReference>
<gene>
    <name evidence="1" type="ORF">GPM918_LOCUS3606</name>
    <name evidence="2" type="ORF">OVA965_LOCUS38992</name>
    <name evidence="3" type="ORF">SRO942_LOCUS3606</name>
    <name evidence="4" type="ORF">TMI583_LOCUS40235</name>
</gene>
<dbReference type="Proteomes" id="UP000677228">
    <property type="component" value="Unassembled WGS sequence"/>
</dbReference>
<name>A0A813SUU4_9BILA</name>
<dbReference type="EMBL" id="CAJOBA010061907">
    <property type="protein sequence ID" value="CAF4334230.1"/>
    <property type="molecule type" value="Genomic_DNA"/>
</dbReference>
<evidence type="ECO:0000313" key="4">
    <source>
        <dbReference type="EMBL" id="CAF4334230.1"/>
    </source>
</evidence>
<dbReference type="SUPFAM" id="SSF50993">
    <property type="entry name" value="Peptidase/esterase 'gauge' domain"/>
    <property type="match status" value="1"/>
</dbReference>
<reference evidence="1" key="1">
    <citation type="submission" date="2021-02" db="EMBL/GenBank/DDBJ databases">
        <authorList>
            <person name="Nowell W R."/>
        </authorList>
    </citation>
    <scope>NUCLEOTIDE SEQUENCE</scope>
</reference>
<protein>
    <submittedName>
        <fullName evidence="1">Uncharacterized protein</fullName>
    </submittedName>
</protein>
<evidence type="ECO:0000313" key="3">
    <source>
        <dbReference type="EMBL" id="CAF3587947.1"/>
    </source>
</evidence>
<dbReference type="EMBL" id="CAJNOK010039514">
    <property type="protein sequence ID" value="CAF1545347.1"/>
    <property type="molecule type" value="Genomic_DNA"/>
</dbReference>
<organism evidence="1 5">
    <name type="scientific">Didymodactylos carnosus</name>
    <dbReference type="NCBI Taxonomy" id="1234261"/>
    <lineage>
        <taxon>Eukaryota</taxon>
        <taxon>Metazoa</taxon>
        <taxon>Spiralia</taxon>
        <taxon>Gnathifera</taxon>
        <taxon>Rotifera</taxon>
        <taxon>Eurotatoria</taxon>
        <taxon>Bdelloidea</taxon>
        <taxon>Philodinida</taxon>
        <taxon>Philodinidae</taxon>
        <taxon>Didymodactylos</taxon>
    </lineage>
</organism>
<proteinExistence type="predicted"/>
<dbReference type="OrthoDB" id="10004994at2759"/>
<sequence>MTVSIDEINPYIMQQTNGQLSLNEGDVPNTQLKGQLSLNEGDVPNTQLKGQLSLNEDVIIHDLISPTTLYIQSSEGILAVSNDYVLMNECTKRRNRLIILDADLNLKTLRPLRKTTILEATHCGHNRFLLLSETQVFIIDAKNMSSMEVIKEIIPYEPSKVFKSCCTYGNDNLLYLCYAAWGTEVERWKKQSDWELVKRYVPVNDTEYISNIKVNDNDVLAMTIYNSITDQWRLEICVAETLSKLKATALPTSQCDYSLSLVNYNRWLIYNGCSNNLLLVDQSGTKQNISYIKPIKNVALFRRNNLILRTAEKLLILIIADEEIGKS</sequence>
<evidence type="ECO:0000313" key="1">
    <source>
        <dbReference type="EMBL" id="CAF0802752.1"/>
    </source>
</evidence>
<dbReference type="Proteomes" id="UP000663829">
    <property type="component" value="Unassembled WGS sequence"/>
</dbReference>
<evidence type="ECO:0000313" key="5">
    <source>
        <dbReference type="Proteomes" id="UP000663829"/>
    </source>
</evidence>
<evidence type="ECO:0000313" key="2">
    <source>
        <dbReference type="EMBL" id="CAF1545347.1"/>
    </source>
</evidence>
<keyword evidence="5" id="KW-1185">Reference proteome</keyword>
<dbReference type="Proteomes" id="UP000682733">
    <property type="component" value="Unassembled WGS sequence"/>
</dbReference>
<comment type="caution">
    <text evidence="1">The sequence shown here is derived from an EMBL/GenBank/DDBJ whole genome shotgun (WGS) entry which is preliminary data.</text>
</comment>
<accession>A0A813SUU4</accession>
<dbReference type="Proteomes" id="UP000681722">
    <property type="component" value="Unassembled WGS sequence"/>
</dbReference>
<dbReference type="EMBL" id="CAJOBC010000452">
    <property type="protein sequence ID" value="CAF3587947.1"/>
    <property type="molecule type" value="Genomic_DNA"/>
</dbReference>